<dbReference type="CDD" id="cd18807">
    <property type="entry name" value="SF1_C_UvrD"/>
    <property type="match status" value="1"/>
</dbReference>
<protein>
    <recommendedName>
        <fullName evidence="11">ATP-dependent DNA helicase</fullName>
        <ecNumber evidence="11">5.6.2.4</ecNumber>
    </recommendedName>
</protein>
<feature type="binding site" evidence="10">
    <location>
        <begin position="26"/>
        <end position="33"/>
    </location>
    <ligand>
        <name>ATP</name>
        <dbReference type="ChEBI" id="CHEBI:30616"/>
    </ligand>
</feature>
<gene>
    <name evidence="14" type="primary">pcrA</name>
    <name evidence="14" type="ORF">E6H01_01390</name>
</gene>
<evidence type="ECO:0000313" key="15">
    <source>
        <dbReference type="Proteomes" id="UP000319353"/>
    </source>
</evidence>
<comment type="similarity">
    <text evidence="1 11">Belongs to the helicase family. UvrD subfamily.</text>
</comment>
<dbReference type="InterPro" id="IPR005751">
    <property type="entry name" value="ATP-dep_DNA_helicase_PcrA"/>
</dbReference>
<evidence type="ECO:0000259" key="12">
    <source>
        <dbReference type="PROSITE" id="PS51198"/>
    </source>
</evidence>
<dbReference type="GO" id="GO:0005829">
    <property type="term" value="C:cytosol"/>
    <property type="evidence" value="ECO:0007669"/>
    <property type="project" value="TreeGrafter"/>
</dbReference>
<feature type="domain" description="UvrD-like helicase C-terminal" evidence="13">
    <location>
        <begin position="286"/>
        <end position="559"/>
    </location>
</feature>
<dbReference type="GO" id="GO:0006260">
    <property type="term" value="P:DNA replication"/>
    <property type="evidence" value="ECO:0007669"/>
    <property type="project" value="InterPro"/>
</dbReference>
<dbReference type="GO" id="GO:0016887">
    <property type="term" value="F:ATP hydrolysis activity"/>
    <property type="evidence" value="ECO:0007669"/>
    <property type="project" value="RHEA"/>
</dbReference>
<comment type="caution">
    <text evidence="14">The sequence shown here is derived from an EMBL/GenBank/DDBJ whole genome shotgun (WGS) entry which is preliminary data.</text>
</comment>
<dbReference type="Pfam" id="PF13361">
    <property type="entry name" value="UvrD_C"/>
    <property type="match status" value="1"/>
</dbReference>
<dbReference type="InterPro" id="IPR013986">
    <property type="entry name" value="DExx_box_DNA_helicase_dom_sf"/>
</dbReference>
<evidence type="ECO:0000256" key="5">
    <source>
        <dbReference type="ARBA" id="ARBA00022840"/>
    </source>
</evidence>
<evidence type="ECO:0000256" key="6">
    <source>
        <dbReference type="ARBA" id="ARBA00023125"/>
    </source>
</evidence>
<dbReference type="InterPro" id="IPR000212">
    <property type="entry name" value="DNA_helicase_UvrD/REP"/>
</dbReference>
<evidence type="ECO:0000256" key="10">
    <source>
        <dbReference type="PROSITE-ProRule" id="PRU00560"/>
    </source>
</evidence>
<accession>A0A537LEV4</accession>
<dbReference type="GO" id="GO:0009314">
    <property type="term" value="P:response to radiation"/>
    <property type="evidence" value="ECO:0007669"/>
    <property type="project" value="UniProtKB-ARBA"/>
</dbReference>
<evidence type="ECO:0000259" key="13">
    <source>
        <dbReference type="PROSITE" id="PS51217"/>
    </source>
</evidence>
<dbReference type="InterPro" id="IPR014016">
    <property type="entry name" value="UvrD-like_ATP-bd"/>
</dbReference>
<keyword evidence="7" id="KW-0413">Isomerase</keyword>
<dbReference type="NCBIfam" id="TIGR01073">
    <property type="entry name" value="pcrA"/>
    <property type="match status" value="1"/>
</dbReference>
<feature type="domain" description="UvrD-like helicase ATP-binding" evidence="12">
    <location>
        <begin position="5"/>
        <end position="285"/>
    </location>
</feature>
<evidence type="ECO:0000313" key="14">
    <source>
        <dbReference type="EMBL" id="TMJ06548.1"/>
    </source>
</evidence>
<sequence>MDFLNDLNPPQREAVIHPGGPLLILAGAGSGKTRVLAYRVAYLLRSGGVSPARMLAVTFTNKAANEMRVRVDRLVGAAMARAIWIGTFHHICSRILRRNGERVGVGRNFLIFDDDDQRAVIRQCLKDLGLDERRFPPAVLLALIDRAKNEGVDHLAYAERANGWYEEVVARVFNAYQRLLREQNALDFDDLLLEVVRLFGEAPDVKEEYQERFQHILVDEYQDTNRAQYLIIRTLAERHRNICVVGDDDQSIYRWRGADVRNILEFEQDYPDATIVKLEQNYRSTKTILQAAREVIQHNPHRHGKALWTDNPPGEPVALYEAFDGHDEARFVADEIARLKNGLRYRDVVVLYRTNAQSRLFEEQCLRAGLPYTIVGGVRFYERKEIRDIIAYLRLALTPADDASLTRIINVPRRGIGDISLGRLAGYARAHGLSLLEAMAQPEALEDLPKSAQRAAAELVDLIARLRDRAQRVRTTDLIDAAIVETGYQAMLEAEGTDEAYSRLENLRELVTVAKEFEDVTGEESLEAFLQHLALVTDLDTWQEQVDRVTLMTLHSAKGLEFAVVFLAGLEEGLFPHARALEEAEGLEEERRLCYVGMTRAKQRLYLSYARSRTIFGSTMPGVPSRFLEEVPAELLARHAHAPPTVAWTEEEREIPSFAVGDHVRHASFGEGRVLGVEGEGVRGVVTVQFAQGVKRLALGYAPLERV</sequence>
<dbReference type="FunFam" id="1.10.10.160:FF:000001">
    <property type="entry name" value="ATP-dependent DNA helicase"/>
    <property type="match status" value="1"/>
</dbReference>
<dbReference type="AlphaFoldDB" id="A0A537LEV4"/>
<evidence type="ECO:0000256" key="1">
    <source>
        <dbReference type="ARBA" id="ARBA00009922"/>
    </source>
</evidence>
<keyword evidence="3 10" id="KW-0378">Hydrolase</keyword>
<dbReference type="InterPro" id="IPR014017">
    <property type="entry name" value="DNA_helicase_UvrD-like_C"/>
</dbReference>
<dbReference type="Pfam" id="PF00580">
    <property type="entry name" value="UvrD-helicase"/>
    <property type="match status" value="1"/>
</dbReference>
<dbReference type="FunFam" id="1.10.486.10:FF:000003">
    <property type="entry name" value="ATP-dependent DNA helicase"/>
    <property type="match status" value="1"/>
</dbReference>
<evidence type="ECO:0000256" key="4">
    <source>
        <dbReference type="ARBA" id="ARBA00022806"/>
    </source>
</evidence>
<dbReference type="EC" id="5.6.2.4" evidence="11"/>
<dbReference type="GO" id="GO:0000725">
    <property type="term" value="P:recombinational repair"/>
    <property type="evidence" value="ECO:0007669"/>
    <property type="project" value="TreeGrafter"/>
</dbReference>
<dbReference type="PANTHER" id="PTHR11070">
    <property type="entry name" value="UVRD / RECB / PCRA DNA HELICASE FAMILY MEMBER"/>
    <property type="match status" value="1"/>
</dbReference>
<evidence type="ECO:0000256" key="9">
    <source>
        <dbReference type="ARBA" id="ARBA00048988"/>
    </source>
</evidence>
<dbReference type="InterPro" id="IPR027417">
    <property type="entry name" value="P-loop_NTPase"/>
</dbReference>
<evidence type="ECO:0000256" key="2">
    <source>
        <dbReference type="ARBA" id="ARBA00022741"/>
    </source>
</evidence>
<dbReference type="SUPFAM" id="SSF52540">
    <property type="entry name" value="P-loop containing nucleoside triphosphate hydrolases"/>
    <property type="match status" value="1"/>
</dbReference>
<dbReference type="PROSITE" id="PS51198">
    <property type="entry name" value="UVRD_HELICASE_ATP_BIND"/>
    <property type="match status" value="1"/>
</dbReference>
<dbReference type="CDD" id="cd17932">
    <property type="entry name" value="DEXQc_UvrD"/>
    <property type="match status" value="1"/>
</dbReference>
<comment type="catalytic activity">
    <reaction evidence="8">
        <text>Couples ATP hydrolysis with the unwinding of duplex DNA by translocating in the 3'-5' direction.</text>
        <dbReference type="EC" id="5.6.2.4"/>
    </reaction>
</comment>
<evidence type="ECO:0000256" key="11">
    <source>
        <dbReference type="RuleBase" id="RU364053"/>
    </source>
</evidence>
<comment type="catalytic activity">
    <reaction evidence="9 11">
        <text>ATP + H2O = ADP + phosphate + H(+)</text>
        <dbReference type="Rhea" id="RHEA:13065"/>
        <dbReference type="ChEBI" id="CHEBI:15377"/>
        <dbReference type="ChEBI" id="CHEBI:15378"/>
        <dbReference type="ChEBI" id="CHEBI:30616"/>
        <dbReference type="ChEBI" id="CHEBI:43474"/>
        <dbReference type="ChEBI" id="CHEBI:456216"/>
        <dbReference type="EC" id="5.6.2.4"/>
    </reaction>
</comment>
<evidence type="ECO:0000256" key="8">
    <source>
        <dbReference type="ARBA" id="ARBA00034617"/>
    </source>
</evidence>
<keyword evidence="6 11" id="KW-0238">DNA-binding</keyword>
<dbReference type="GO" id="GO:0043138">
    <property type="term" value="F:3'-5' DNA helicase activity"/>
    <property type="evidence" value="ECO:0007669"/>
    <property type="project" value="UniProtKB-EC"/>
</dbReference>
<evidence type="ECO:0000256" key="7">
    <source>
        <dbReference type="ARBA" id="ARBA00023235"/>
    </source>
</evidence>
<dbReference type="PROSITE" id="PS51217">
    <property type="entry name" value="UVRD_HELICASE_CTER"/>
    <property type="match status" value="1"/>
</dbReference>
<dbReference type="Pfam" id="PF21196">
    <property type="entry name" value="PcrA_UvrD_tudor"/>
    <property type="match status" value="1"/>
</dbReference>
<dbReference type="GO" id="GO:0033202">
    <property type="term" value="C:DNA helicase complex"/>
    <property type="evidence" value="ECO:0007669"/>
    <property type="project" value="TreeGrafter"/>
</dbReference>
<keyword evidence="5 10" id="KW-0067">ATP-binding</keyword>
<dbReference type="GO" id="GO:0003677">
    <property type="term" value="F:DNA binding"/>
    <property type="evidence" value="ECO:0007669"/>
    <property type="project" value="UniProtKB-KW"/>
</dbReference>
<dbReference type="Gene3D" id="1.10.486.10">
    <property type="entry name" value="PCRA, domain 4"/>
    <property type="match status" value="1"/>
</dbReference>
<name>A0A537LEV4_9BACT</name>
<dbReference type="PANTHER" id="PTHR11070:SF2">
    <property type="entry name" value="ATP-DEPENDENT DNA HELICASE SRS2"/>
    <property type="match status" value="1"/>
</dbReference>
<keyword evidence="4 10" id="KW-0347">Helicase</keyword>
<organism evidence="14 15">
    <name type="scientific">Candidatus Segetimicrobium genomatis</name>
    <dbReference type="NCBI Taxonomy" id="2569760"/>
    <lineage>
        <taxon>Bacteria</taxon>
        <taxon>Bacillati</taxon>
        <taxon>Candidatus Sysuimicrobiota</taxon>
        <taxon>Candidatus Sysuimicrobiia</taxon>
        <taxon>Candidatus Sysuimicrobiales</taxon>
        <taxon>Candidatus Segetimicrobiaceae</taxon>
        <taxon>Candidatus Segetimicrobium</taxon>
    </lineage>
</organism>
<dbReference type="Gene3D" id="1.10.10.160">
    <property type="match status" value="1"/>
</dbReference>
<proteinExistence type="inferred from homology"/>
<reference evidence="14 15" key="1">
    <citation type="journal article" date="2019" name="Nat. Microbiol.">
        <title>Mediterranean grassland soil C-N compound turnover is dependent on rainfall and depth, and is mediated by genomically divergent microorganisms.</title>
        <authorList>
            <person name="Diamond S."/>
            <person name="Andeer P.F."/>
            <person name="Li Z."/>
            <person name="Crits-Christoph A."/>
            <person name="Burstein D."/>
            <person name="Anantharaman K."/>
            <person name="Lane K.R."/>
            <person name="Thomas B.C."/>
            <person name="Pan C."/>
            <person name="Northen T.R."/>
            <person name="Banfield J.F."/>
        </authorList>
    </citation>
    <scope>NUCLEOTIDE SEQUENCE [LARGE SCALE GENOMIC DNA]</scope>
    <source>
        <strain evidence="14">NP_4</strain>
    </source>
</reference>
<dbReference type="Gene3D" id="3.40.50.300">
    <property type="entry name" value="P-loop containing nucleotide triphosphate hydrolases"/>
    <property type="match status" value="2"/>
</dbReference>
<keyword evidence="2 10" id="KW-0547">Nucleotide-binding</keyword>
<evidence type="ECO:0000256" key="3">
    <source>
        <dbReference type="ARBA" id="ARBA00022801"/>
    </source>
</evidence>
<dbReference type="EMBL" id="VBAL01000012">
    <property type="protein sequence ID" value="TMJ06548.1"/>
    <property type="molecule type" value="Genomic_DNA"/>
</dbReference>
<dbReference type="GO" id="GO:0005524">
    <property type="term" value="F:ATP binding"/>
    <property type="evidence" value="ECO:0007669"/>
    <property type="project" value="UniProtKB-UniRule"/>
</dbReference>
<dbReference type="Proteomes" id="UP000319353">
    <property type="component" value="Unassembled WGS sequence"/>
</dbReference>